<evidence type="ECO:0000313" key="2">
    <source>
        <dbReference type="EMBL" id="NYD68962.1"/>
    </source>
</evidence>
<dbReference type="SUPFAM" id="SSF46785">
    <property type="entry name" value="Winged helix' DNA-binding domain"/>
    <property type="match status" value="1"/>
</dbReference>
<dbReference type="PANTHER" id="PTHR33164">
    <property type="entry name" value="TRANSCRIPTIONAL REGULATOR, MARR FAMILY"/>
    <property type="match status" value="1"/>
</dbReference>
<dbReference type="Pfam" id="PF12802">
    <property type="entry name" value="MarR_2"/>
    <property type="match status" value="1"/>
</dbReference>
<evidence type="ECO:0000259" key="1">
    <source>
        <dbReference type="PROSITE" id="PS50995"/>
    </source>
</evidence>
<dbReference type="EMBL" id="JACCBM010000001">
    <property type="protein sequence ID" value="NYD68962.1"/>
    <property type="molecule type" value="Genomic_DNA"/>
</dbReference>
<dbReference type="AlphaFoldDB" id="A0A852S9C4"/>
<evidence type="ECO:0000313" key="3">
    <source>
        <dbReference type="Proteomes" id="UP000549913"/>
    </source>
</evidence>
<dbReference type="InterPro" id="IPR036390">
    <property type="entry name" value="WH_DNA-bd_sf"/>
</dbReference>
<sequence length="175" mass="19942">MTTNRPDSAPHYWYGDDAERDRSIAVLEAMRTFRASESAMRRRSQESMNMGENDLIAMRYLLRATEQGKTVGPKELAQYLGITSASITVLLDRLEKNGHIHREPSPFDRRALIIVPTVPKDAIEAATLGDVRPELIDVVERLSPEEVRIIVEFLTEMREAVDQVDNHQPERDDRG</sequence>
<keyword evidence="2" id="KW-0238">DNA-binding</keyword>
<dbReference type="SMART" id="SM00347">
    <property type="entry name" value="HTH_MARR"/>
    <property type="match status" value="1"/>
</dbReference>
<dbReference type="Gene3D" id="1.10.10.10">
    <property type="entry name" value="Winged helix-like DNA-binding domain superfamily/Winged helix DNA-binding domain"/>
    <property type="match status" value="1"/>
</dbReference>
<name>A0A852S9C4_9MICO</name>
<dbReference type="GO" id="GO:0003700">
    <property type="term" value="F:DNA-binding transcription factor activity"/>
    <property type="evidence" value="ECO:0007669"/>
    <property type="project" value="InterPro"/>
</dbReference>
<dbReference type="GO" id="GO:0006950">
    <property type="term" value="P:response to stress"/>
    <property type="evidence" value="ECO:0007669"/>
    <property type="project" value="TreeGrafter"/>
</dbReference>
<dbReference type="InterPro" id="IPR000835">
    <property type="entry name" value="HTH_MarR-typ"/>
</dbReference>
<dbReference type="Proteomes" id="UP000549913">
    <property type="component" value="Unassembled WGS sequence"/>
</dbReference>
<organism evidence="2 3">
    <name type="scientific">Herbiconiux flava</name>
    <dbReference type="NCBI Taxonomy" id="881268"/>
    <lineage>
        <taxon>Bacteria</taxon>
        <taxon>Bacillati</taxon>
        <taxon>Actinomycetota</taxon>
        <taxon>Actinomycetes</taxon>
        <taxon>Micrococcales</taxon>
        <taxon>Microbacteriaceae</taxon>
        <taxon>Herbiconiux</taxon>
    </lineage>
</organism>
<dbReference type="PRINTS" id="PR00598">
    <property type="entry name" value="HTHMARR"/>
</dbReference>
<dbReference type="GO" id="GO:0003677">
    <property type="term" value="F:DNA binding"/>
    <property type="evidence" value="ECO:0007669"/>
    <property type="project" value="UniProtKB-KW"/>
</dbReference>
<dbReference type="InterPro" id="IPR036388">
    <property type="entry name" value="WH-like_DNA-bd_sf"/>
</dbReference>
<reference evidence="2 3" key="1">
    <citation type="submission" date="2020-07" db="EMBL/GenBank/DDBJ databases">
        <title>Sequencing the genomes of 1000 actinobacteria strains.</title>
        <authorList>
            <person name="Klenk H.-P."/>
        </authorList>
    </citation>
    <scope>NUCLEOTIDE SEQUENCE [LARGE SCALE GENOMIC DNA]</scope>
    <source>
        <strain evidence="2 3">DSM 26474</strain>
    </source>
</reference>
<dbReference type="InterPro" id="IPR039422">
    <property type="entry name" value="MarR/SlyA-like"/>
</dbReference>
<comment type="caution">
    <text evidence="2">The sequence shown here is derived from an EMBL/GenBank/DDBJ whole genome shotgun (WGS) entry which is preliminary data.</text>
</comment>
<protein>
    <submittedName>
        <fullName evidence="2">DNA-binding MarR family transcriptional regulator</fullName>
    </submittedName>
</protein>
<dbReference type="PANTHER" id="PTHR33164:SF43">
    <property type="entry name" value="HTH-TYPE TRANSCRIPTIONAL REPRESSOR YETL"/>
    <property type="match status" value="1"/>
</dbReference>
<accession>A0A852S9C4</accession>
<gene>
    <name evidence="2" type="ORF">BJ984_000120</name>
</gene>
<proteinExistence type="predicted"/>
<feature type="domain" description="HTH marR-type" evidence="1">
    <location>
        <begin position="19"/>
        <end position="159"/>
    </location>
</feature>
<dbReference type="RefSeq" id="WP_179546388.1">
    <property type="nucleotide sequence ID" value="NZ_BSEW01000001.1"/>
</dbReference>
<keyword evidence="3" id="KW-1185">Reference proteome</keyword>
<dbReference type="PROSITE" id="PS50995">
    <property type="entry name" value="HTH_MARR_2"/>
    <property type="match status" value="1"/>
</dbReference>